<dbReference type="EMBL" id="CM003376">
    <property type="protein sequence ID" value="KOM45180.1"/>
    <property type="molecule type" value="Genomic_DNA"/>
</dbReference>
<dbReference type="PANTHER" id="PTHR31009">
    <property type="entry name" value="S-ADENOSYL-L-METHIONINE:CARBOXYL METHYLTRANSFERASE FAMILY PROTEIN"/>
    <property type="match status" value="1"/>
</dbReference>
<dbReference type="Gene3D" id="1.10.1200.270">
    <property type="entry name" value="Methyltransferase, alpha-helical capping domain"/>
    <property type="match status" value="1"/>
</dbReference>
<dbReference type="AlphaFoldDB" id="A0A0L9UQK6"/>
<evidence type="ECO:0000256" key="2">
    <source>
        <dbReference type="ARBA" id="ARBA00022679"/>
    </source>
</evidence>
<keyword evidence="1" id="KW-0489">Methyltransferase</keyword>
<dbReference type="Gene3D" id="3.40.50.150">
    <property type="entry name" value="Vaccinia Virus protein VP39"/>
    <property type="match status" value="1"/>
</dbReference>
<dbReference type="InterPro" id="IPR042086">
    <property type="entry name" value="MeTrfase_capping"/>
</dbReference>
<dbReference type="InterPro" id="IPR029063">
    <property type="entry name" value="SAM-dependent_MTases_sf"/>
</dbReference>
<dbReference type="Proteomes" id="UP000053144">
    <property type="component" value="Chromosome 6"/>
</dbReference>
<evidence type="ECO:0000313" key="5">
    <source>
        <dbReference type="EMBL" id="KOM45180.1"/>
    </source>
</evidence>
<evidence type="ECO:0000313" key="6">
    <source>
        <dbReference type="Proteomes" id="UP000053144"/>
    </source>
</evidence>
<dbReference type="GO" id="GO:0008168">
    <property type="term" value="F:methyltransferase activity"/>
    <property type="evidence" value="ECO:0007669"/>
    <property type="project" value="UniProtKB-KW"/>
</dbReference>
<keyword evidence="3" id="KW-0479">Metal-binding</keyword>
<keyword evidence="2" id="KW-0808">Transferase</keyword>
<evidence type="ECO:0000256" key="4">
    <source>
        <dbReference type="ARBA" id="ARBA00022842"/>
    </source>
</evidence>
<evidence type="ECO:0000256" key="1">
    <source>
        <dbReference type="ARBA" id="ARBA00022603"/>
    </source>
</evidence>
<reference evidence="6" key="1">
    <citation type="journal article" date="2015" name="Proc. Natl. Acad. Sci. U.S.A.">
        <title>Genome sequencing of adzuki bean (Vigna angularis) provides insight into high starch and low fat accumulation and domestication.</title>
        <authorList>
            <person name="Yang K."/>
            <person name="Tian Z."/>
            <person name="Chen C."/>
            <person name="Luo L."/>
            <person name="Zhao B."/>
            <person name="Wang Z."/>
            <person name="Yu L."/>
            <person name="Li Y."/>
            <person name="Sun Y."/>
            <person name="Li W."/>
            <person name="Chen Y."/>
            <person name="Li Y."/>
            <person name="Zhang Y."/>
            <person name="Ai D."/>
            <person name="Zhao J."/>
            <person name="Shang C."/>
            <person name="Ma Y."/>
            <person name="Wu B."/>
            <person name="Wang M."/>
            <person name="Gao L."/>
            <person name="Sun D."/>
            <person name="Zhang P."/>
            <person name="Guo F."/>
            <person name="Wang W."/>
            <person name="Li Y."/>
            <person name="Wang J."/>
            <person name="Varshney R.K."/>
            <person name="Wang J."/>
            <person name="Ling H.Q."/>
            <person name="Wan P."/>
        </authorList>
    </citation>
    <scope>NUCLEOTIDE SEQUENCE</scope>
    <source>
        <strain evidence="6">cv. Jingnong 6</strain>
    </source>
</reference>
<dbReference type="Gramene" id="KOM45180">
    <property type="protein sequence ID" value="KOM45180"/>
    <property type="gene ID" value="LR48_Vigan06g048600"/>
</dbReference>
<proteinExistence type="predicted"/>
<dbReference type="Pfam" id="PF03492">
    <property type="entry name" value="Methyltransf_7"/>
    <property type="match status" value="1"/>
</dbReference>
<name>A0A0L9UQK6_PHAAN</name>
<dbReference type="OrthoDB" id="1872732at2759"/>
<evidence type="ECO:0000256" key="3">
    <source>
        <dbReference type="ARBA" id="ARBA00022723"/>
    </source>
</evidence>
<dbReference type="GO" id="GO:0032259">
    <property type="term" value="P:methylation"/>
    <property type="evidence" value="ECO:0007669"/>
    <property type="project" value="UniProtKB-KW"/>
</dbReference>
<dbReference type="SUPFAM" id="SSF53335">
    <property type="entry name" value="S-adenosyl-L-methionine-dependent methyltransferases"/>
    <property type="match status" value="1"/>
</dbReference>
<dbReference type="OMA" id="KHGTIME"/>
<dbReference type="GO" id="GO:0046872">
    <property type="term" value="F:metal ion binding"/>
    <property type="evidence" value="ECO:0007669"/>
    <property type="project" value="UniProtKB-KW"/>
</dbReference>
<organism evidence="5 6">
    <name type="scientific">Phaseolus angularis</name>
    <name type="common">Azuki bean</name>
    <name type="synonym">Vigna angularis</name>
    <dbReference type="NCBI Taxonomy" id="3914"/>
    <lineage>
        <taxon>Eukaryota</taxon>
        <taxon>Viridiplantae</taxon>
        <taxon>Streptophyta</taxon>
        <taxon>Embryophyta</taxon>
        <taxon>Tracheophyta</taxon>
        <taxon>Spermatophyta</taxon>
        <taxon>Magnoliopsida</taxon>
        <taxon>eudicotyledons</taxon>
        <taxon>Gunneridae</taxon>
        <taxon>Pentapetalae</taxon>
        <taxon>rosids</taxon>
        <taxon>fabids</taxon>
        <taxon>Fabales</taxon>
        <taxon>Fabaceae</taxon>
        <taxon>Papilionoideae</taxon>
        <taxon>50 kb inversion clade</taxon>
        <taxon>NPAAA clade</taxon>
        <taxon>indigoferoid/millettioid clade</taxon>
        <taxon>Phaseoleae</taxon>
        <taxon>Vigna</taxon>
    </lineage>
</organism>
<keyword evidence="4" id="KW-0460">Magnesium</keyword>
<accession>A0A0L9UQK6</accession>
<gene>
    <name evidence="5" type="ORF">LR48_Vigan06g048600</name>
</gene>
<sequence length="371" mass="42255">MEVTQVLHMNGGTGETSYASNSLVQQKAICLTRVMREEAMSRLYRSMRPKRLAIADLGCSSGPNTLLVMSEAIKVVEKLCRELKHESPEYQIYLNDLPGNDFNNIFKSLESFKERLRNEIEDEHGMGSCFFNGVPGSFYGRIFPNKTLHFVHSSYSLMWLSKVPEGVENNKGNIYMSSTSPSNVLKAYYEQYQKDLWLFLKCRGEEMVEGGRMVLTILGRRSHDPSSKECCYIWELLARALNHMVSKGIIKEEQMEGFNIPQYTPSPTEVELEVEKEGSFSITAMEVSVVPWNAYDDSEYGNLSESLRNGGYNVAKCMRAVAEPLLVSHFGEAIVEEVFYRYQQILTETMSEEKNHFVNVTISLIRKARSA</sequence>
<protein>
    <recommendedName>
        <fullName evidence="7">Salicylate carboxymethyltransferase</fullName>
    </recommendedName>
</protein>
<dbReference type="InterPro" id="IPR005299">
    <property type="entry name" value="MeTrfase_7"/>
</dbReference>
<evidence type="ECO:0008006" key="7">
    <source>
        <dbReference type="Google" id="ProtNLM"/>
    </source>
</evidence>
<dbReference type="KEGG" id="var:108334806"/>